<gene>
    <name evidence="1" type="ORF">IT779_10015</name>
</gene>
<evidence type="ECO:0008006" key="3">
    <source>
        <dbReference type="Google" id="ProtNLM"/>
    </source>
</evidence>
<evidence type="ECO:0000313" key="1">
    <source>
        <dbReference type="EMBL" id="MBH0776619.1"/>
    </source>
</evidence>
<dbReference type="NCBIfam" id="TIGR04267">
    <property type="entry name" value="mod_HExxH"/>
    <property type="match status" value="1"/>
</dbReference>
<reference evidence="1" key="1">
    <citation type="submission" date="2020-11" db="EMBL/GenBank/DDBJ databases">
        <title>Nocardia NEAU-351.nov., a novel actinomycete isolated from the cow dung.</title>
        <authorList>
            <person name="Zhang X."/>
        </authorList>
    </citation>
    <scope>NUCLEOTIDE SEQUENCE</scope>
    <source>
        <strain evidence="1">NEAU-351</strain>
    </source>
</reference>
<accession>A0A931I8I3</accession>
<evidence type="ECO:0000313" key="2">
    <source>
        <dbReference type="Proteomes" id="UP000655751"/>
    </source>
</evidence>
<dbReference type="AlphaFoldDB" id="A0A931I8I3"/>
<dbReference type="InterPro" id="IPR026337">
    <property type="entry name" value="AKG_HExxH"/>
</dbReference>
<sequence length="935" mass="103225">MPSSIRFDAGTVADLALPVAPDRDCVEALFTASYHRNLLGLRRLRDFLVVEAAPWVAKSDFDTAFEVLRRQPAAIQRTVLAHPSACFWTDVAYGLIARGAHERFPDMHFTEHLAAFARFAAAAVLLSGRGTVTCTARTDVRGRVSLPGAGVVVEVAGAVPCGRVELIVRDGVISAGSGVAVRVLSVARLPNGVELNSLDHDLRLGGRIDYLFEDLTEAATRRWTDILAGCWSRITALSPALGSEMTLGIRALVPVTSPDRRLHLSGSFHEAPGMVTISLGTEWQITEALVHEHGHQKLNALMNLDPLVVGPTTEAMYYSPWRDDARPLTGVLHAVYTFTAVLGFYQLMPDDLNGEDGPGLGRAYRIGRQVEAGIAELRDNATLSPFGSALVDALERQCEHHRAAIPAPPSSVKTHEDDVLREHRERWRDSHPYLGSPGPGTATAARNGDGTDQTILFALGLPGDWSPDPLLTDWYPGDVILDRVRLFESERRLEELSKVLAARDTLTLVGALAAGHSAYVVGDYTEAASRYAECVRHAPTSPYLWQCFAFALRHRGHYDDALYLLTHIDDFIRHRNAPDDLRGAIERERRSRSWALRPRPSAAAADPAPLCLPRGMTAAATAQVLASKYRHFVAATQGGAQLPALIAVAAGLKPAMDVWIPYEGWPAFEKMIEDLPLEYYVDAYFDRDSDELRKVPPEQLTTTRAGFSAIQRPGTEAHVFLARDSIRLDEVVGTGWYPLAVNGHIVNKHRADHDKFGDTLGYPRCCQEFFRQRNNWHNDNTYFAALRNTGGRPSVLCNPFLRHTLFGLISYMPCSYDCARTAGYAETLLRLVTDELPEYARAMTAVLSQPILCVSELKMYRFDNAEADRNGLCYTGVETLYPIEAVDPLLRMLEQGNRCELDGTVVRIDEVGCYPTRGDKHGPEYPFLIGFAEQP</sequence>
<organism evidence="1 2">
    <name type="scientific">Nocardia bovistercoris</name>
    <dbReference type="NCBI Taxonomy" id="2785916"/>
    <lineage>
        <taxon>Bacteria</taxon>
        <taxon>Bacillati</taxon>
        <taxon>Actinomycetota</taxon>
        <taxon>Actinomycetes</taxon>
        <taxon>Mycobacteriales</taxon>
        <taxon>Nocardiaceae</taxon>
        <taxon>Nocardia</taxon>
    </lineage>
</organism>
<dbReference type="RefSeq" id="WP_196148946.1">
    <property type="nucleotide sequence ID" value="NZ_JADMLG010000003.1"/>
</dbReference>
<dbReference type="SUPFAM" id="SSF48452">
    <property type="entry name" value="TPR-like"/>
    <property type="match status" value="1"/>
</dbReference>
<name>A0A931I8I3_9NOCA</name>
<comment type="caution">
    <text evidence="1">The sequence shown here is derived from an EMBL/GenBank/DDBJ whole genome shotgun (WGS) entry which is preliminary data.</text>
</comment>
<proteinExistence type="predicted"/>
<dbReference type="EMBL" id="JADMLG010000003">
    <property type="protein sequence ID" value="MBH0776619.1"/>
    <property type="molecule type" value="Genomic_DNA"/>
</dbReference>
<dbReference type="InterPro" id="IPR011990">
    <property type="entry name" value="TPR-like_helical_dom_sf"/>
</dbReference>
<protein>
    <recommendedName>
        <fullName evidence="3">HEXXH motif domain-containing protein</fullName>
    </recommendedName>
</protein>
<dbReference type="Proteomes" id="UP000655751">
    <property type="component" value="Unassembled WGS sequence"/>
</dbReference>
<keyword evidence="2" id="KW-1185">Reference proteome</keyword>